<dbReference type="RefSeq" id="WP_168213975.1">
    <property type="nucleotide sequence ID" value="NZ_MASU01000005.1"/>
</dbReference>
<evidence type="ECO:0000256" key="1">
    <source>
        <dbReference type="ARBA" id="ARBA00023015"/>
    </source>
</evidence>
<comment type="caution">
    <text evidence="6">The sequence shown here is derived from an EMBL/GenBank/DDBJ whole genome shotgun (WGS) entry which is preliminary data.</text>
</comment>
<protein>
    <recommendedName>
        <fullName evidence="8">IclR family transcriptional regulator</fullName>
    </recommendedName>
</protein>
<sequence>MSEALRKAMLILDALRESTDDLSARELAARLDVPKSTAQRLLQSLEESQMTVQDPASRKYRLGPRTLTLGMAYRERLDLRNTALPHMRTLRDATDETIGLSVVVGAERMFIEEVQSQSELRAHSELGYPYPLWTGAPGRVLLAHLPSADTDAALRDAGERPWRAIGLADRDAFLERLAEIRRAGHDRAFDETINGVSAIAVPVRDATSRIAAALSVSGPSARMSEPEMDRILPEAQAAAHKISQALGG</sequence>
<dbReference type="GO" id="GO:0045892">
    <property type="term" value="P:negative regulation of DNA-templated transcription"/>
    <property type="evidence" value="ECO:0007669"/>
    <property type="project" value="TreeGrafter"/>
</dbReference>
<gene>
    <name evidence="6" type="ORF">BA062_15185</name>
</gene>
<evidence type="ECO:0000313" key="7">
    <source>
        <dbReference type="Proteomes" id="UP000247892"/>
    </source>
</evidence>
<dbReference type="Proteomes" id="UP000247892">
    <property type="component" value="Unassembled WGS sequence"/>
</dbReference>
<dbReference type="SUPFAM" id="SSF55781">
    <property type="entry name" value="GAF domain-like"/>
    <property type="match status" value="1"/>
</dbReference>
<dbReference type="PROSITE" id="PS51077">
    <property type="entry name" value="HTH_ICLR"/>
    <property type="match status" value="1"/>
</dbReference>
<proteinExistence type="predicted"/>
<dbReference type="InterPro" id="IPR050707">
    <property type="entry name" value="HTH_MetabolicPath_Reg"/>
</dbReference>
<dbReference type="AlphaFoldDB" id="A0A318MCU0"/>
<dbReference type="InterPro" id="IPR036390">
    <property type="entry name" value="WH_DNA-bd_sf"/>
</dbReference>
<dbReference type="PANTHER" id="PTHR30136">
    <property type="entry name" value="HELIX-TURN-HELIX TRANSCRIPTIONAL REGULATOR, ICLR FAMILY"/>
    <property type="match status" value="1"/>
</dbReference>
<dbReference type="InterPro" id="IPR005471">
    <property type="entry name" value="Tscrpt_reg_IclR_N"/>
</dbReference>
<evidence type="ECO:0008006" key="8">
    <source>
        <dbReference type="Google" id="ProtNLM"/>
    </source>
</evidence>
<evidence type="ECO:0000256" key="2">
    <source>
        <dbReference type="ARBA" id="ARBA00023125"/>
    </source>
</evidence>
<accession>A0A318MCU0</accession>
<dbReference type="SUPFAM" id="SSF46785">
    <property type="entry name" value="Winged helix' DNA-binding domain"/>
    <property type="match status" value="1"/>
</dbReference>
<dbReference type="GO" id="GO:0003700">
    <property type="term" value="F:DNA-binding transcription factor activity"/>
    <property type="evidence" value="ECO:0007669"/>
    <property type="project" value="TreeGrafter"/>
</dbReference>
<evidence type="ECO:0000259" key="4">
    <source>
        <dbReference type="PROSITE" id="PS51077"/>
    </source>
</evidence>
<dbReference type="SMART" id="SM00346">
    <property type="entry name" value="HTH_ICLR"/>
    <property type="match status" value="1"/>
</dbReference>
<reference evidence="6 7" key="1">
    <citation type="submission" date="2016-07" db="EMBL/GenBank/DDBJ databases">
        <title>Draft genome sequence of Prauserella sp. YIM 121212, isolated from alkaline soil.</title>
        <authorList>
            <person name="Ruckert C."/>
            <person name="Albersmeier A."/>
            <person name="Jiang C.-L."/>
            <person name="Jiang Y."/>
            <person name="Kalinowski J."/>
            <person name="Schneider O."/>
            <person name="Winkler A."/>
            <person name="Zotchev S.B."/>
        </authorList>
    </citation>
    <scope>NUCLEOTIDE SEQUENCE [LARGE SCALE GENOMIC DNA]</scope>
    <source>
        <strain evidence="6 7">YIM 121212</strain>
    </source>
</reference>
<feature type="domain" description="IclR-ED" evidence="5">
    <location>
        <begin position="65"/>
        <end position="248"/>
    </location>
</feature>
<keyword evidence="1" id="KW-0805">Transcription regulation</keyword>
<dbReference type="InterPro" id="IPR014757">
    <property type="entry name" value="Tscrpt_reg_IclR_C"/>
</dbReference>
<organism evidence="6 7">
    <name type="scientific">Prauserella flavalba</name>
    <dbReference type="NCBI Taxonomy" id="1477506"/>
    <lineage>
        <taxon>Bacteria</taxon>
        <taxon>Bacillati</taxon>
        <taxon>Actinomycetota</taxon>
        <taxon>Actinomycetes</taxon>
        <taxon>Pseudonocardiales</taxon>
        <taxon>Pseudonocardiaceae</taxon>
        <taxon>Prauserella</taxon>
    </lineage>
</organism>
<name>A0A318MCU0_9PSEU</name>
<keyword evidence="7" id="KW-1185">Reference proteome</keyword>
<dbReference type="PANTHER" id="PTHR30136:SF35">
    <property type="entry name" value="HTH-TYPE TRANSCRIPTIONAL REGULATOR RV1719"/>
    <property type="match status" value="1"/>
</dbReference>
<dbReference type="PROSITE" id="PS51078">
    <property type="entry name" value="ICLR_ED"/>
    <property type="match status" value="1"/>
</dbReference>
<dbReference type="Pfam" id="PF09339">
    <property type="entry name" value="HTH_IclR"/>
    <property type="match status" value="1"/>
</dbReference>
<dbReference type="GO" id="GO:0003677">
    <property type="term" value="F:DNA binding"/>
    <property type="evidence" value="ECO:0007669"/>
    <property type="project" value="UniProtKB-KW"/>
</dbReference>
<dbReference type="Gene3D" id="1.10.10.10">
    <property type="entry name" value="Winged helix-like DNA-binding domain superfamily/Winged helix DNA-binding domain"/>
    <property type="match status" value="1"/>
</dbReference>
<dbReference type="Pfam" id="PF01614">
    <property type="entry name" value="IclR_C"/>
    <property type="match status" value="1"/>
</dbReference>
<dbReference type="InterPro" id="IPR036388">
    <property type="entry name" value="WH-like_DNA-bd_sf"/>
</dbReference>
<evidence type="ECO:0000259" key="5">
    <source>
        <dbReference type="PROSITE" id="PS51078"/>
    </source>
</evidence>
<keyword evidence="3" id="KW-0804">Transcription</keyword>
<dbReference type="InterPro" id="IPR029016">
    <property type="entry name" value="GAF-like_dom_sf"/>
</dbReference>
<dbReference type="Gene3D" id="3.30.450.40">
    <property type="match status" value="1"/>
</dbReference>
<evidence type="ECO:0000256" key="3">
    <source>
        <dbReference type="ARBA" id="ARBA00023163"/>
    </source>
</evidence>
<evidence type="ECO:0000313" key="6">
    <source>
        <dbReference type="EMBL" id="PXY36699.1"/>
    </source>
</evidence>
<keyword evidence="2" id="KW-0238">DNA-binding</keyword>
<feature type="domain" description="HTH iclR-type" evidence="4">
    <location>
        <begin position="2"/>
        <end position="64"/>
    </location>
</feature>
<dbReference type="EMBL" id="MASU01000005">
    <property type="protein sequence ID" value="PXY36699.1"/>
    <property type="molecule type" value="Genomic_DNA"/>
</dbReference>